<evidence type="ECO:0000256" key="4">
    <source>
        <dbReference type="SAM" id="Phobius"/>
    </source>
</evidence>
<keyword evidence="4" id="KW-0812">Transmembrane</keyword>
<dbReference type="InterPro" id="IPR002938">
    <property type="entry name" value="FAD-bd"/>
</dbReference>
<sequence length="544" mass="60240">MKSNHVPVLIIGGGLTGLTSALFLAHHKVDYLLIEKHATTAIHPKAGGITFRTMELFRELGLEKNIRAAGKLLENCRGRITVNTMAEADPEELKRTRIAQYESDKSMAAIIKKISPSKRTSCYQIDLEPMLLQEARRLGGKLWFHHELVSYKQDNIGVTAIVRDRETKKEQIIHSDYLIAADGAKSSIRKHAGIPTTGRGNIGGHYINIYFEADLSDLIQGDAFIFSMILRPEVSGALLPVNNSDRWIYHVAYNPLKGETPEDFSAERCQKIVRKAIGRSNLNVKILSISPWEATESTAVRFQDNRVFLVGDAAHLMPPTGGFGSNTGIQDAHNLAWKLAAVIHDEANPKLLETYHEERHPVVQLTTDYASSILLRAMNKQEDNLNNMDSLAVTAGYKYCSTAIIDQDTTPHRMDLLELGGRPGTRAPHMWGTYQGKRISILDLLGRSFVLFTGSEHNSWSTAAHTVATHLGTSIHVYRVCPKGDFVDQDNIFGKLYGTNPEGAVLVRPDGCIGWRTEGGVLAPDLVLEEVMNCLLGNSSLNEK</sequence>
<dbReference type="PRINTS" id="PR00420">
    <property type="entry name" value="RNGMNOXGNASE"/>
</dbReference>
<dbReference type="EMBL" id="JBAWSX010000004">
    <property type="protein sequence ID" value="MEI4801659.1"/>
    <property type="molecule type" value="Genomic_DNA"/>
</dbReference>
<evidence type="ECO:0000313" key="7">
    <source>
        <dbReference type="Proteomes" id="UP001372526"/>
    </source>
</evidence>
<feature type="transmembrane region" description="Helical" evidence="4">
    <location>
        <begin position="6"/>
        <end position="25"/>
    </location>
</feature>
<dbReference type="Proteomes" id="UP001372526">
    <property type="component" value="Unassembled WGS sequence"/>
</dbReference>
<evidence type="ECO:0000313" key="6">
    <source>
        <dbReference type="EMBL" id="MEI4801659.1"/>
    </source>
</evidence>
<dbReference type="RefSeq" id="WP_336472314.1">
    <property type="nucleotide sequence ID" value="NZ_JBAWSX010000004.1"/>
</dbReference>
<comment type="cofactor">
    <cofactor evidence="1">
        <name>FAD</name>
        <dbReference type="ChEBI" id="CHEBI:57692"/>
    </cofactor>
</comment>
<dbReference type="GO" id="GO:0004497">
    <property type="term" value="F:monooxygenase activity"/>
    <property type="evidence" value="ECO:0007669"/>
    <property type="project" value="UniProtKB-KW"/>
</dbReference>
<dbReference type="Gene3D" id="3.30.9.10">
    <property type="entry name" value="D-Amino Acid Oxidase, subunit A, domain 2"/>
    <property type="match status" value="1"/>
</dbReference>
<evidence type="ECO:0000256" key="2">
    <source>
        <dbReference type="ARBA" id="ARBA00022630"/>
    </source>
</evidence>
<name>A0ABU8FG48_9BACI</name>
<keyword evidence="4" id="KW-0472">Membrane</keyword>
<keyword evidence="3" id="KW-0274">FAD</keyword>
<keyword evidence="2" id="KW-0285">Flavoprotein</keyword>
<organism evidence="6 7">
    <name type="scientific">Bacillus bruguierae</name>
    <dbReference type="NCBI Taxonomy" id="3127667"/>
    <lineage>
        <taxon>Bacteria</taxon>
        <taxon>Bacillati</taxon>
        <taxon>Bacillota</taxon>
        <taxon>Bacilli</taxon>
        <taxon>Bacillales</taxon>
        <taxon>Bacillaceae</taxon>
        <taxon>Bacillus</taxon>
    </lineage>
</organism>
<feature type="domain" description="FAD-binding" evidence="5">
    <location>
        <begin position="6"/>
        <end position="368"/>
    </location>
</feature>
<gene>
    <name evidence="6" type="ORF">WAZ07_10020</name>
</gene>
<reference evidence="6 7" key="1">
    <citation type="submission" date="2024-01" db="EMBL/GenBank/DDBJ databases">
        <title>Seven novel Bacillus-like species.</title>
        <authorList>
            <person name="Liu G."/>
        </authorList>
    </citation>
    <scope>NUCLEOTIDE SEQUENCE [LARGE SCALE GENOMIC DNA]</scope>
    <source>
        <strain evidence="6 7">FJAT-51639</strain>
    </source>
</reference>
<comment type="caution">
    <text evidence="6">The sequence shown here is derived from an EMBL/GenBank/DDBJ whole genome shotgun (WGS) entry which is preliminary data.</text>
</comment>
<dbReference type="Pfam" id="PF01494">
    <property type="entry name" value="FAD_binding_3"/>
    <property type="match status" value="1"/>
</dbReference>
<dbReference type="InterPro" id="IPR036188">
    <property type="entry name" value="FAD/NAD-bd_sf"/>
</dbReference>
<protein>
    <submittedName>
        <fullName evidence="6">FAD-dependent monooxygenase</fullName>
    </submittedName>
</protein>
<dbReference type="Gene3D" id="3.40.30.120">
    <property type="match status" value="1"/>
</dbReference>
<dbReference type="Pfam" id="PF21274">
    <property type="entry name" value="Rng_hyd_C"/>
    <property type="match status" value="1"/>
</dbReference>
<keyword evidence="4" id="KW-1133">Transmembrane helix</keyword>
<proteinExistence type="predicted"/>
<dbReference type="Gene3D" id="3.50.50.60">
    <property type="entry name" value="FAD/NAD(P)-binding domain"/>
    <property type="match status" value="1"/>
</dbReference>
<accession>A0ABU8FG48</accession>
<dbReference type="SUPFAM" id="SSF51905">
    <property type="entry name" value="FAD/NAD(P)-binding domain"/>
    <property type="match status" value="1"/>
</dbReference>
<keyword evidence="7" id="KW-1185">Reference proteome</keyword>
<keyword evidence="6" id="KW-0560">Oxidoreductase</keyword>
<evidence type="ECO:0000259" key="5">
    <source>
        <dbReference type="Pfam" id="PF01494"/>
    </source>
</evidence>
<dbReference type="PANTHER" id="PTHR43004:SF19">
    <property type="entry name" value="BINDING MONOOXYGENASE, PUTATIVE (JCVI)-RELATED"/>
    <property type="match status" value="1"/>
</dbReference>
<evidence type="ECO:0000256" key="1">
    <source>
        <dbReference type="ARBA" id="ARBA00001974"/>
    </source>
</evidence>
<keyword evidence="6" id="KW-0503">Monooxygenase</keyword>
<evidence type="ECO:0000256" key="3">
    <source>
        <dbReference type="ARBA" id="ARBA00022827"/>
    </source>
</evidence>
<dbReference type="InterPro" id="IPR050641">
    <property type="entry name" value="RIFMO-like"/>
</dbReference>
<dbReference type="PANTHER" id="PTHR43004">
    <property type="entry name" value="TRK SYSTEM POTASSIUM UPTAKE PROTEIN"/>
    <property type="match status" value="1"/>
</dbReference>